<gene>
    <name evidence="2" type="ORF">JOC95_001689</name>
</gene>
<dbReference type="Pfam" id="PF09350">
    <property type="entry name" value="DJC28_CD"/>
    <property type="match status" value="1"/>
</dbReference>
<dbReference type="PANTHER" id="PTHR39158:SF1">
    <property type="entry name" value="DNAJ HOMOLOG SUBFAMILY C MEMBER 28"/>
    <property type="match status" value="1"/>
</dbReference>
<proteinExistence type="predicted"/>
<organism evidence="2 3">
    <name type="scientific">Sutcliffiella tianshenii</name>
    <dbReference type="NCBI Taxonomy" id="1463404"/>
    <lineage>
        <taxon>Bacteria</taxon>
        <taxon>Bacillati</taxon>
        <taxon>Bacillota</taxon>
        <taxon>Bacilli</taxon>
        <taxon>Bacillales</taxon>
        <taxon>Bacillaceae</taxon>
        <taxon>Sutcliffiella</taxon>
    </lineage>
</organism>
<sequence>MDFFRITEEKIRKAYEDGEFENLPGLGKPLELEDMSHVPPEMRMAYKIMKNSGMMEEQQLKTEIEYLEDLIKGAHDDLEESRLKVRLNEKQLRFNQLMQKKKKDLNSAVFKNYQNRIDERLK</sequence>
<dbReference type="EMBL" id="JAFBED010000003">
    <property type="protein sequence ID" value="MBM7619837.1"/>
    <property type="molecule type" value="Genomic_DNA"/>
</dbReference>
<reference evidence="2 3" key="1">
    <citation type="submission" date="2021-01" db="EMBL/GenBank/DDBJ databases">
        <title>Genomic Encyclopedia of Type Strains, Phase IV (KMG-IV): sequencing the most valuable type-strain genomes for metagenomic binning, comparative biology and taxonomic classification.</title>
        <authorList>
            <person name="Goeker M."/>
        </authorList>
    </citation>
    <scope>NUCLEOTIDE SEQUENCE [LARGE SCALE GENOMIC DNA]</scope>
    <source>
        <strain evidence="2 3">DSM 25879</strain>
    </source>
</reference>
<protein>
    <recommendedName>
        <fullName evidence="1">DnaJ homologue subfamily C member 28 conserved domain-containing protein</fullName>
    </recommendedName>
</protein>
<dbReference type="InterPro" id="IPR052573">
    <property type="entry name" value="DnaJ_C_subfamily_28"/>
</dbReference>
<dbReference type="RefSeq" id="WP_204415089.1">
    <property type="nucleotide sequence ID" value="NZ_JAFBED010000003.1"/>
</dbReference>
<feature type="domain" description="DnaJ homologue subfamily C member 28 conserved" evidence="1">
    <location>
        <begin position="7"/>
        <end position="71"/>
    </location>
</feature>
<keyword evidence="3" id="KW-1185">Reference proteome</keyword>
<dbReference type="PANTHER" id="PTHR39158">
    <property type="entry name" value="OS08G0560600 PROTEIN"/>
    <property type="match status" value="1"/>
</dbReference>
<dbReference type="InterPro" id="IPR018961">
    <property type="entry name" value="DnaJ_homolog_subfam-C_membr-28"/>
</dbReference>
<dbReference type="Proteomes" id="UP000737402">
    <property type="component" value="Unassembled WGS sequence"/>
</dbReference>
<evidence type="ECO:0000313" key="2">
    <source>
        <dbReference type="EMBL" id="MBM7619837.1"/>
    </source>
</evidence>
<name>A0ABS2NYX4_9BACI</name>
<evidence type="ECO:0000313" key="3">
    <source>
        <dbReference type="Proteomes" id="UP000737402"/>
    </source>
</evidence>
<comment type="caution">
    <text evidence="2">The sequence shown here is derived from an EMBL/GenBank/DDBJ whole genome shotgun (WGS) entry which is preliminary data.</text>
</comment>
<accession>A0ABS2NYX4</accession>
<evidence type="ECO:0000259" key="1">
    <source>
        <dbReference type="Pfam" id="PF09350"/>
    </source>
</evidence>